<dbReference type="EMBL" id="AZMM01000155">
    <property type="protein sequence ID" value="ETJ45869.1"/>
    <property type="molecule type" value="Genomic_DNA"/>
</dbReference>
<dbReference type="AlphaFoldDB" id="W1YXJ4"/>
<evidence type="ECO:0000313" key="1">
    <source>
        <dbReference type="EMBL" id="ETJ45869.1"/>
    </source>
</evidence>
<sequence length="24" mass="2795">MATPIRFELTIFAVTGRHVNRYTT</sequence>
<reference evidence="1" key="1">
    <citation type="submission" date="2013-12" db="EMBL/GenBank/DDBJ databases">
        <title>A Varibaculum cambriense genome reconstructed from a premature infant gut community with otherwise low bacterial novelty that shifts toward anaerobic metabolism during the third week of life.</title>
        <authorList>
            <person name="Brown C.T."/>
            <person name="Sharon I."/>
            <person name="Thomas B.C."/>
            <person name="Castelle C.J."/>
            <person name="Morowitz M.J."/>
            <person name="Banfield J.F."/>
        </authorList>
    </citation>
    <scope>NUCLEOTIDE SEQUENCE</scope>
</reference>
<comment type="caution">
    <text evidence="1">The sequence shown here is derived from an EMBL/GenBank/DDBJ whole genome shotgun (WGS) entry which is preliminary data.</text>
</comment>
<protein>
    <submittedName>
        <fullName evidence="1">Uncharacterized protein</fullName>
    </submittedName>
</protein>
<name>W1YXJ4_9ZZZZ</name>
<gene>
    <name evidence="1" type="ORF">Q604_UNBC00155G0001</name>
</gene>
<proteinExistence type="predicted"/>
<organism evidence="1">
    <name type="scientific">human gut metagenome</name>
    <dbReference type="NCBI Taxonomy" id="408170"/>
    <lineage>
        <taxon>unclassified sequences</taxon>
        <taxon>metagenomes</taxon>
        <taxon>organismal metagenomes</taxon>
    </lineage>
</organism>
<feature type="non-terminal residue" evidence="1">
    <location>
        <position position="24"/>
    </location>
</feature>
<accession>W1YXJ4</accession>